<name>A0A2U8VSD0_9HYPH</name>
<dbReference type="GO" id="GO:0003697">
    <property type="term" value="F:single-stranded DNA binding"/>
    <property type="evidence" value="ECO:0007669"/>
    <property type="project" value="TreeGrafter"/>
</dbReference>
<dbReference type="GO" id="GO:0004252">
    <property type="term" value="F:serine-type endopeptidase activity"/>
    <property type="evidence" value="ECO:0007669"/>
    <property type="project" value="InterPro"/>
</dbReference>
<accession>A0A2U8VSD0</accession>
<protein>
    <recommendedName>
        <fullName evidence="1">AAA+ ATPase domain-containing protein</fullName>
    </recommendedName>
</protein>
<dbReference type="RefSeq" id="WP_109951696.1">
    <property type="nucleotide sequence ID" value="NZ_CP029551.1"/>
</dbReference>
<dbReference type="OrthoDB" id="5297432at2"/>
<sequence length="556" mass="59309">MPKHASSTAAAVRAVAIDPRDLAGPRDGRDTRTRVQLLYGGGMAGHSAVDDLRTRLNPLRSAAGLRERTVAAITAAYEDATIARVAELERRLSGEGLRASLPAPTLALVRDVAAVLVFHQAELGCEIASARLAAELLSIAAAQVRAAELDRAFLIIRHALLRAEDAQAPHDDVPYVPGPSFPRLETFDVEAAAWIQAWTTIGAGLRMVEDEDEILRGGAGQVAPPASDGDLDLDLLDPPRPEAPPAQAPARGVREILADAKASRAAPSLVVVPALDHLPKPSSTGQQRRDTPRAEYEAIAGKPLPLAAPVDPQALVDDGVRRYPFARPVLETIASDLVGARHTWIQPTLIVSPPGLGKTSLVTWLGGRLGLRTVIYGAGGVSDAAFGGTSRQWGSGRGCVPLQVLLQAMSASALINLDELDKASPDRRNGSLVDVLLPFLERSTSARIFDPYLEAEVNCSGVSFLATVNELGRVPAALRDRFRCVEMPAPRAEDLPVIAAGMVEEMRQERGVDPAWMPDLSPDELALVPWAGGSLRPLRRMLQAVLASRETFAPRH</sequence>
<keyword evidence="3" id="KW-1185">Reference proteome</keyword>
<dbReference type="InterPro" id="IPR003593">
    <property type="entry name" value="AAA+_ATPase"/>
</dbReference>
<dbReference type="Pfam" id="PF00004">
    <property type="entry name" value="AAA"/>
    <property type="match status" value="1"/>
</dbReference>
<reference evidence="2 3" key="1">
    <citation type="submission" date="2018-05" db="EMBL/GenBank/DDBJ databases">
        <title>Complete Genome Sequence of Methylobacterium sp. 17Sr1-43.</title>
        <authorList>
            <person name="Srinivasan S."/>
        </authorList>
    </citation>
    <scope>NUCLEOTIDE SEQUENCE [LARGE SCALE GENOMIC DNA]</scope>
    <source>
        <strain evidence="2 3">17Sr1-43</strain>
    </source>
</reference>
<dbReference type="KEGG" id="meti:DK427_13355"/>
<dbReference type="InterPro" id="IPR003959">
    <property type="entry name" value="ATPase_AAA_core"/>
</dbReference>
<dbReference type="GO" id="GO:0016887">
    <property type="term" value="F:ATP hydrolysis activity"/>
    <property type="evidence" value="ECO:0007669"/>
    <property type="project" value="InterPro"/>
</dbReference>
<evidence type="ECO:0000259" key="1">
    <source>
        <dbReference type="SMART" id="SM00382"/>
    </source>
</evidence>
<dbReference type="GO" id="GO:0004176">
    <property type="term" value="F:ATP-dependent peptidase activity"/>
    <property type="evidence" value="ECO:0007669"/>
    <property type="project" value="InterPro"/>
</dbReference>
<dbReference type="SMART" id="SM00382">
    <property type="entry name" value="AAA"/>
    <property type="match status" value="1"/>
</dbReference>
<proteinExistence type="predicted"/>
<dbReference type="InterPro" id="IPR027065">
    <property type="entry name" value="Lon_Prtase"/>
</dbReference>
<dbReference type="PANTHER" id="PTHR43718:SF2">
    <property type="entry name" value="LON PROTEASE HOMOLOG, MITOCHONDRIAL"/>
    <property type="match status" value="1"/>
</dbReference>
<organism evidence="2 3">
    <name type="scientific">Methylobacterium radiodurans</name>
    <dbReference type="NCBI Taxonomy" id="2202828"/>
    <lineage>
        <taxon>Bacteria</taxon>
        <taxon>Pseudomonadati</taxon>
        <taxon>Pseudomonadota</taxon>
        <taxon>Alphaproteobacteria</taxon>
        <taxon>Hyphomicrobiales</taxon>
        <taxon>Methylobacteriaceae</taxon>
        <taxon>Methylobacterium</taxon>
    </lineage>
</organism>
<dbReference type="Proteomes" id="UP000246058">
    <property type="component" value="Chromosome"/>
</dbReference>
<dbReference type="GO" id="GO:0005524">
    <property type="term" value="F:ATP binding"/>
    <property type="evidence" value="ECO:0007669"/>
    <property type="project" value="InterPro"/>
</dbReference>
<dbReference type="InterPro" id="IPR027417">
    <property type="entry name" value="P-loop_NTPase"/>
</dbReference>
<dbReference type="GO" id="GO:0007005">
    <property type="term" value="P:mitochondrion organization"/>
    <property type="evidence" value="ECO:0007669"/>
    <property type="project" value="TreeGrafter"/>
</dbReference>
<dbReference type="AlphaFoldDB" id="A0A2U8VSD0"/>
<dbReference type="GO" id="GO:0051131">
    <property type="term" value="P:chaperone-mediated protein complex assembly"/>
    <property type="evidence" value="ECO:0007669"/>
    <property type="project" value="TreeGrafter"/>
</dbReference>
<gene>
    <name evidence="2" type="ORF">DK427_13355</name>
</gene>
<evidence type="ECO:0000313" key="3">
    <source>
        <dbReference type="Proteomes" id="UP000246058"/>
    </source>
</evidence>
<evidence type="ECO:0000313" key="2">
    <source>
        <dbReference type="EMBL" id="AWN36597.1"/>
    </source>
</evidence>
<feature type="domain" description="AAA+ ATPase" evidence="1">
    <location>
        <begin position="344"/>
        <end position="493"/>
    </location>
</feature>
<dbReference type="Gene3D" id="3.40.50.300">
    <property type="entry name" value="P-loop containing nucleotide triphosphate hydrolases"/>
    <property type="match status" value="1"/>
</dbReference>
<dbReference type="EMBL" id="CP029551">
    <property type="protein sequence ID" value="AWN36597.1"/>
    <property type="molecule type" value="Genomic_DNA"/>
</dbReference>
<dbReference type="GO" id="GO:0006515">
    <property type="term" value="P:protein quality control for misfolded or incompletely synthesized proteins"/>
    <property type="evidence" value="ECO:0007669"/>
    <property type="project" value="TreeGrafter"/>
</dbReference>
<dbReference type="SUPFAM" id="SSF52540">
    <property type="entry name" value="P-loop containing nucleoside triphosphate hydrolases"/>
    <property type="match status" value="1"/>
</dbReference>
<dbReference type="PANTHER" id="PTHR43718">
    <property type="entry name" value="LON PROTEASE"/>
    <property type="match status" value="1"/>
</dbReference>